<sequence>MLAEYIHEANADYHRVRRLVPIGPLQTKDDYNRAIGVLDEILDEIGEEETHPLAAHNRLPLDRSAGDCEAASPPVPYSSWPLE</sequence>
<keyword evidence="3" id="KW-1185">Reference proteome</keyword>
<organism evidence="2 3">
    <name type="scientific">Candidatus Nitrospira nitrificans</name>
    <dbReference type="NCBI Taxonomy" id="1742973"/>
    <lineage>
        <taxon>Bacteria</taxon>
        <taxon>Pseudomonadati</taxon>
        <taxon>Nitrospirota</taxon>
        <taxon>Nitrospiria</taxon>
        <taxon>Nitrospirales</taxon>
        <taxon>Nitrospiraceae</taxon>
        <taxon>Nitrospira</taxon>
    </lineage>
</organism>
<dbReference type="AlphaFoldDB" id="A0A0S4LB61"/>
<name>A0A0S4LB61_9BACT</name>
<gene>
    <name evidence="2" type="ORF">COMA2_20051</name>
</gene>
<evidence type="ECO:0000313" key="2">
    <source>
        <dbReference type="EMBL" id="CUS35036.1"/>
    </source>
</evidence>
<dbReference type="EMBL" id="CZPZ01000012">
    <property type="protein sequence ID" value="CUS35036.1"/>
    <property type="molecule type" value="Genomic_DNA"/>
</dbReference>
<evidence type="ECO:0000313" key="3">
    <source>
        <dbReference type="Proteomes" id="UP000198736"/>
    </source>
</evidence>
<dbReference type="RefSeq" id="WP_090896453.1">
    <property type="nucleotide sequence ID" value="NZ_CZPZ01000012.1"/>
</dbReference>
<reference evidence="3" key="1">
    <citation type="submission" date="2015-10" db="EMBL/GenBank/DDBJ databases">
        <authorList>
            <person name="Luecker S."/>
            <person name="Luecker S."/>
        </authorList>
    </citation>
    <scope>NUCLEOTIDE SEQUENCE [LARGE SCALE GENOMIC DNA]</scope>
</reference>
<proteinExistence type="predicted"/>
<accession>A0A0S4LB61</accession>
<feature type="region of interest" description="Disordered" evidence="1">
    <location>
        <begin position="63"/>
        <end position="83"/>
    </location>
</feature>
<dbReference type="Proteomes" id="UP000198736">
    <property type="component" value="Unassembled WGS sequence"/>
</dbReference>
<protein>
    <submittedName>
        <fullName evidence="2">Uncharacterized protein</fullName>
    </submittedName>
</protein>
<evidence type="ECO:0000256" key="1">
    <source>
        <dbReference type="SAM" id="MobiDB-lite"/>
    </source>
</evidence>